<name>A0A6A5V024_9PLEO</name>
<accession>A0A6A5V024</accession>
<reference evidence="1" key="1">
    <citation type="journal article" date="2020" name="Stud. Mycol.">
        <title>101 Dothideomycetes genomes: a test case for predicting lifestyles and emergence of pathogens.</title>
        <authorList>
            <person name="Haridas S."/>
            <person name="Albert R."/>
            <person name="Binder M."/>
            <person name="Bloem J."/>
            <person name="Labutti K."/>
            <person name="Salamov A."/>
            <person name="Andreopoulos B."/>
            <person name="Baker S."/>
            <person name="Barry K."/>
            <person name="Bills G."/>
            <person name="Bluhm B."/>
            <person name="Cannon C."/>
            <person name="Castanera R."/>
            <person name="Culley D."/>
            <person name="Daum C."/>
            <person name="Ezra D."/>
            <person name="Gonzalez J."/>
            <person name="Henrissat B."/>
            <person name="Kuo A."/>
            <person name="Liang C."/>
            <person name="Lipzen A."/>
            <person name="Lutzoni F."/>
            <person name="Magnuson J."/>
            <person name="Mondo S."/>
            <person name="Nolan M."/>
            <person name="Ohm R."/>
            <person name="Pangilinan J."/>
            <person name="Park H.-J."/>
            <person name="Ramirez L."/>
            <person name="Alfaro M."/>
            <person name="Sun H."/>
            <person name="Tritt A."/>
            <person name="Yoshinaga Y."/>
            <person name="Zwiers L.-H."/>
            <person name="Turgeon B."/>
            <person name="Goodwin S."/>
            <person name="Spatafora J."/>
            <person name="Crous P."/>
            <person name="Grigoriev I."/>
        </authorList>
    </citation>
    <scope>NUCLEOTIDE SEQUENCE</scope>
    <source>
        <strain evidence="1">CBS 107.79</strain>
    </source>
</reference>
<dbReference type="EMBL" id="ML976701">
    <property type="protein sequence ID" value="KAF1970354.1"/>
    <property type="molecule type" value="Genomic_DNA"/>
</dbReference>
<dbReference type="AlphaFoldDB" id="A0A6A5V024"/>
<dbReference type="Proteomes" id="UP000800036">
    <property type="component" value="Unassembled WGS sequence"/>
</dbReference>
<sequence length="90" mass="10114">MSGFHIDTLAVRPDQSNTAILAKRDLRLASCFLRSEAGHCQRQFRPGNSVHRQPRFCWSHGMRYSSTEPSHPRGGTLVWLYGFATTPTPG</sequence>
<proteinExistence type="predicted"/>
<keyword evidence="2" id="KW-1185">Reference proteome</keyword>
<evidence type="ECO:0000313" key="1">
    <source>
        <dbReference type="EMBL" id="KAF1970354.1"/>
    </source>
</evidence>
<organism evidence="1 2">
    <name type="scientific">Bimuria novae-zelandiae CBS 107.79</name>
    <dbReference type="NCBI Taxonomy" id="1447943"/>
    <lineage>
        <taxon>Eukaryota</taxon>
        <taxon>Fungi</taxon>
        <taxon>Dikarya</taxon>
        <taxon>Ascomycota</taxon>
        <taxon>Pezizomycotina</taxon>
        <taxon>Dothideomycetes</taxon>
        <taxon>Pleosporomycetidae</taxon>
        <taxon>Pleosporales</taxon>
        <taxon>Massarineae</taxon>
        <taxon>Didymosphaeriaceae</taxon>
        <taxon>Bimuria</taxon>
    </lineage>
</organism>
<gene>
    <name evidence="1" type="ORF">BU23DRAFT_211329</name>
</gene>
<protein>
    <submittedName>
        <fullName evidence="1">Uncharacterized protein</fullName>
    </submittedName>
</protein>
<evidence type="ECO:0000313" key="2">
    <source>
        <dbReference type="Proteomes" id="UP000800036"/>
    </source>
</evidence>